<evidence type="ECO:0000256" key="3">
    <source>
        <dbReference type="ARBA" id="ARBA00022677"/>
    </source>
</evidence>
<evidence type="ECO:0000256" key="2">
    <source>
        <dbReference type="ARBA" id="ARBA00008300"/>
    </source>
</evidence>
<evidence type="ECO:0000256" key="1">
    <source>
        <dbReference type="ARBA" id="ARBA00004502"/>
    </source>
</evidence>
<sequence>MASQLQQVVHLPATSSGGSSEVQQYLIFFIPGNPGPAAYYRGFLSSLQVALLGGPTSKSAAFEILAVSLSGAGAAADGSPPVSAMTGEIEHMEATLLGRVSTLAADRGKKSPIKVVLVGHCAGAYIALELLKRWRQDDSHVKEHRFSMAGTVCLFPPVPVKTLGGTVSQAALTMLSNSALFVHHSVKLLLFLVPSVVIETLLRSTTGLSQDAVKVTNEMVGSQWGIYQALYASTFPHLAYLLQWLNPSLAS</sequence>
<dbReference type="EMBL" id="MSZU01000111">
    <property type="protein sequence ID" value="OMP83152.1"/>
    <property type="molecule type" value="Genomic_DNA"/>
</dbReference>
<comment type="subcellular location">
    <subcellularLocation>
        <location evidence="1">Lipid droplet</location>
    </subcellularLocation>
</comment>
<name>A0A1S8B6G7_9PEZI</name>
<comment type="similarity">
    <text evidence="2">Belongs to the AB hydrolase superfamily. LDAH family.</text>
</comment>
<organism evidence="5 6">
    <name type="scientific">Diplodia seriata</name>
    <dbReference type="NCBI Taxonomy" id="420778"/>
    <lineage>
        <taxon>Eukaryota</taxon>
        <taxon>Fungi</taxon>
        <taxon>Dikarya</taxon>
        <taxon>Ascomycota</taxon>
        <taxon>Pezizomycotina</taxon>
        <taxon>Dothideomycetes</taxon>
        <taxon>Dothideomycetes incertae sedis</taxon>
        <taxon>Botryosphaeriales</taxon>
        <taxon>Botryosphaeriaceae</taxon>
        <taxon>Diplodia</taxon>
    </lineage>
</organism>
<dbReference type="GO" id="GO:0016298">
    <property type="term" value="F:lipase activity"/>
    <property type="evidence" value="ECO:0007669"/>
    <property type="project" value="InterPro"/>
</dbReference>
<reference evidence="5 6" key="1">
    <citation type="submission" date="2017-01" db="EMBL/GenBank/DDBJ databases">
        <title>Draft genome sequence of Diplodia seriata F98.1, a fungal species involved in grapevine trunk diseases.</title>
        <authorList>
            <person name="Robert-Siegwald G."/>
            <person name="Vallet J."/>
            <person name="Abou-Mansour E."/>
            <person name="Xu J."/>
            <person name="Rey P."/>
            <person name="Bertsch C."/>
            <person name="Rego C."/>
            <person name="Larignon P."/>
            <person name="Fontaine F."/>
            <person name="Lebrun M.-H."/>
        </authorList>
    </citation>
    <scope>NUCLEOTIDE SEQUENCE [LARGE SCALE GENOMIC DNA]</scope>
    <source>
        <strain evidence="5 6">F98.1</strain>
    </source>
</reference>
<dbReference type="PANTHER" id="PTHR13390">
    <property type="entry name" value="LIPASE"/>
    <property type="match status" value="1"/>
</dbReference>
<dbReference type="PANTHER" id="PTHR13390:SF0">
    <property type="entry name" value="LIPID DROPLET-ASSOCIATED HYDROLASE"/>
    <property type="match status" value="1"/>
</dbReference>
<dbReference type="InterPro" id="IPR029058">
    <property type="entry name" value="AB_hydrolase_fold"/>
</dbReference>
<dbReference type="OrthoDB" id="3911257at2759"/>
<evidence type="ECO:0000313" key="5">
    <source>
        <dbReference type="EMBL" id="OMP83152.1"/>
    </source>
</evidence>
<dbReference type="AlphaFoldDB" id="A0A1S8B6G7"/>
<dbReference type="InterPro" id="IPR019363">
    <property type="entry name" value="LDAH"/>
</dbReference>
<proteinExistence type="inferred from homology"/>
<dbReference type="Gene3D" id="3.40.50.1820">
    <property type="entry name" value="alpha/beta hydrolase"/>
    <property type="match status" value="1"/>
</dbReference>
<dbReference type="SUPFAM" id="SSF53474">
    <property type="entry name" value="alpha/beta-Hydrolases"/>
    <property type="match status" value="1"/>
</dbReference>
<keyword evidence="3" id="KW-0551">Lipid droplet</keyword>
<dbReference type="Proteomes" id="UP000190776">
    <property type="component" value="Unassembled WGS sequence"/>
</dbReference>
<accession>A0A1S8B6G7</accession>
<dbReference type="GO" id="GO:0019915">
    <property type="term" value="P:lipid storage"/>
    <property type="evidence" value="ECO:0007669"/>
    <property type="project" value="InterPro"/>
</dbReference>
<dbReference type="GO" id="GO:0005811">
    <property type="term" value="C:lipid droplet"/>
    <property type="evidence" value="ECO:0007669"/>
    <property type="project" value="UniProtKB-SubCell"/>
</dbReference>
<evidence type="ECO:0000256" key="4">
    <source>
        <dbReference type="ARBA" id="ARBA00022801"/>
    </source>
</evidence>
<protein>
    <submittedName>
        <fullName evidence="5">UPF0554 protein</fullName>
    </submittedName>
</protein>
<evidence type="ECO:0000313" key="6">
    <source>
        <dbReference type="Proteomes" id="UP000190776"/>
    </source>
</evidence>
<comment type="caution">
    <text evidence="5">The sequence shown here is derived from an EMBL/GenBank/DDBJ whole genome shotgun (WGS) entry which is preliminary data.</text>
</comment>
<dbReference type="Pfam" id="PF10230">
    <property type="entry name" value="LIDHydrolase"/>
    <property type="match status" value="1"/>
</dbReference>
<gene>
    <name evidence="5" type="ORF">BK809_0004533</name>
</gene>
<keyword evidence="4" id="KW-0378">Hydrolase</keyword>